<name>A0A3S2WYZ2_9BURK</name>
<dbReference type="Pfam" id="PF03888">
    <property type="entry name" value="MucB_RseB"/>
    <property type="match status" value="1"/>
</dbReference>
<dbReference type="EMBL" id="SACT01000008">
    <property type="protein sequence ID" value="RVT49437.1"/>
    <property type="molecule type" value="Genomic_DNA"/>
</dbReference>
<comment type="subcellular location">
    <subcellularLocation>
        <location evidence="1">Periplasm</location>
    </subcellularLocation>
</comment>
<dbReference type="InterPro" id="IPR033434">
    <property type="entry name" value="MucB/RseB_N"/>
</dbReference>
<dbReference type="CDD" id="cd16327">
    <property type="entry name" value="RseB"/>
    <property type="match status" value="1"/>
</dbReference>
<feature type="signal peptide" evidence="5">
    <location>
        <begin position="1"/>
        <end position="30"/>
    </location>
</feature>
<accession>A0A3S2WYZ2</accession>
<dbReference type="Gene3D" id="2.50.20.10">
    <property type="entry name" value="Lipoprotein localisation LolA/LolB/LppX"/>
    <property type="match status" value="1"/>
</dbReference>
<comment type="caution">
    <text evidence="8">The sequence shown here is derived from an EMBL/GenBank/DDBJ whole genome shotgun (WGS) entry which is preliminary data.</text>
</comment>
<evidence type="ECO:0000259" key="6">
    <source>
        <dbReference type="Pfam" id="PF03888"/>
    </source>
</evidence>
<dbReference type="RefSeq" id="WP_128200188.1">
    <property type="nucleotide sequence ID" value="NZ_SACT01000008.1"/>
</dbReference>
<organism evidence="8 9">
    <name type="scientific">Rubrivivax albus</name>
    <dbReference type="NCBI Taxonomy" id="2499835"/>
    <lineage>
        <taxon>Bacteria</taxon>
        <taxon>Pseudomonadati</taxon>
        <taxon>Pseudomonadota</taxon>
        <taxon>Betaproteobacteria</taxon>
        <taxon>Burkholderiales</taxon>
        <taxon>Sphaerotilaceae</taxon>
        <taxon>Rubrivivax</taxon>
    </lineage>
</organism>
<gene>
    <name evidence="8" type="ORF">ENE75_20420</name>
</gene>
<keyword evidence="3 5" id="KW-0732">Signal</keyword>
<dbReference type="InterPro" id="IPR005588">
    <property type="entry name" value="MucB_RseB"/>
</dbReference>
<evidence type="ECO:0000256" key="3">
    <source>
        <dbReference type="ARBA" id="ARBA00022729"/>
    </source>
</evidence>
<evidence type="ECO:0000256" key="5">
    <source>
        <dbReference type="SAM" id="SignalP"/>
    </source>
</evidence>
<reference evidence="8 9" key="1">
    <citation type="submission" date="2019-01" db="EMBL/GenBank/DDBJ databases">
        <authorList>
            <person name="Chen W.-M."/>
        </authorList>
    </citation>
    <scope>NUCLEOTIDE SEQUENCE [LARGE SCALE GENOMIC DNA]</scope>
    <source>
        <strain evidence="8 9">ICH-3</strain>
    </source>
</reference>
<feature type="domain" description="MucB/RseB C-terminal" evidence="7">
    <location>
        <begin position="234"/>
        <end position="329"/>
    </location>
</feature>
<dbReference type="OrthoDB" id="7067274at2"/>
<dbReference type="PANTHER" id="PTHR38782">
    <property type="match status" value="1"/>
</dbReference>
<dbReference type="InterPro" id="IPR033436">
    <property type="entry name" value="MucB/RseB_C"/>
</dbReference>
<dbReference type="PANTHER" id="PTHR38782:SF1">
    <property type="entry name" value="SIGMA-E FACTOR REGULATORY PROTEIN RSEB"/>
    <property type="match status" value="1"/>
</dbReference>
<comment type="similarity">
    <text evidence="2">Belongs to the RseB family.</text>
</comment>
<dbReference type="AlphaFoldDB" id="A0A3S2WYZ2"/>
<proteinExistence type="inferred from homology"/>
<evidence type="ECO:0000313" key="9">
    <source>
        <dbReference type="Proteomes" id="UP000288178"/>
    </source>
</evidence>
<dbReference type="GO" id="GO:0045152">
    <property type="term" value="F:antisigma factor binding"/>
    <property type="evidence" value="ECO:0007669"/>
    <property type="project" value="TreeGrafter"/>
</dbReference>
<feature type="chain" id="PRO_5018537057" evidence="5">
    <location>
        <begin position="31"/>
        <end position="332"/>
    </location>
</feature>
<sequence length="332" mass="35767">MSVASPSRATRSRRWCLAGLLCSGLLPAVAAGPAPVPDPTAWLARLNAAASGQNYRGTMVYTAAGIVSSSRVAHVAAGGEVLERVEALDGHQHRVYRRNDTVRTVWPHKQLVVVEQRAASNALVSTRRSVEPRALAHYSLVPAGHSVVAGRRAQVMLLQPRDDLRFAQRLLADEATGLLLRADVLDSAGQTLESSAFSEVQIGGAADMRAVLDGMEPAGYTVLPSRREVVDWAAQGWRMRQDVPGFDLVGCLQRPAVAGPGGQALQAMFSDGLSFVSLFIEPYSEHAHRGALAAQMGATHTVMQRVGDHWITAMGDVPRRTLERFVDALSRR</sequence>
<keyword evidence="4" id="KW-0574">Periplasm</keyword>
<keyword evidence="9" id="KW-1185">Reference proteome</keyword>
<evidence type="ECO:0000259" key="7">
    <source>
        <dbReference type="Pfam" id="PF17188"/>
    </source>
</evidence>
<dbReference type="Proteomes" id="UP000288178">
    <property type="component" value="Unassembled WGS sequence"/>
</dbReference>
<dbReference type="Pfam" id="PF17188">
    <property type="entry name" value="MucB_RseB_C"/>
    <property type="match status" value="1"/>
</dbReference>
<dbReference type="PIRSF" id="PIRSF005427">
    <property type="entry name" value="RseB"/>
    <property type="match status" value="1"/>
</dbReference>
<dbReference type="InterPro" id="IPR038484">
    <property type="entry name" value="MucB/RseB_C_sf"/>
</dbReference>
<protein>
    <submittedName>
        <fullName evidence="8">Transcriptional regulator</fullName>
    </submittedName>
</protein>
<dbReference type="GO" id="GO:0030288">
    <property type="term" value="C:outer membrane-bounded periplasmic space"/>
    <property type="evidence" value="ECO:0007669"/>
    <property type="project" value="TreeGrafter"/>
</dbReference>
<evidence type="ECO:0000256" key="4">
    <source>
        <dbReference type="ARBA" id="ARBA00022764"/>
    </source>
</evidence>
<evidence type="ECO:0000313" key="8">
    <source>
        <dbReference type="EMBL" id="RVT49437.1"/>
    </source>
</evidence>
<evidence type="ECO:0000256" key="2">
    <source>
        <dbReference type="ARBA" id="ARBA00008150"/>
    </source>
</evidence>
<dbReference type="GO" id="GO:0032885">
    <property type="term" value="P:regulation of polysaccharide biosynthetic process"/>
    <property type="evidence" value="ECO:0007669"/>
    <property type="project" value="TreeGrafter"/>
</dbReference>
<feature type="domain" description="MucB/RseB N-terminal" evidence="6">
    <location>
        <begin position="39"/>
        <end position="210"/>
    </location>
</feature>
<evidence type="ECO:0000256" key="1">
    <source>
        <dbReference type="ARBA" id="ARBA00004418"/>
    </source>
</evidence>
<dbReference type="Gene3D" id="3.30.200.100">
    <property type="entry name" value="MucB/RseB, C-terminal domain"/>
    <property type="match status" value="1"/>
</dbReference>